<proteinExistence type="predicted"/>
<dbReference type="InterPro" id="IPR036812">
    <property type="entry name" value="NAD(P)_OxRdtase_dom_sf"/>
</dbReference>
<gene>
    <name evidence="3" type="ORF">ABID26_002810</name>
</gene>
<dbReference type="Proteomes" id="UP001549036">
    <property type="component" value="Unassembled WGS sequence"/>
</dbReference>
<evidence type="ECO:0000256" key="1">
    <source>
        <dbReference type="ARBA" id="ARBA00023002"/>
    </source>
</evidence>
<dbReference type="SUPFAM" id="SSF51430">
    <property type="entry name" value="NAD(P)-linked oxidoreductase"/>
    <property type="match status" value="1"/>
</dbReference>
<reference evidence="3 4" key="1">
    <citation type="submission" date="2024-06" db="EMBL/GenBank/DDBJ databases">
        <title>Genomic Encyclopedia of Type Strains, Phase IV (KMG-IV): sequencing the most valuable type-strain genomes for metagenomic binning, comparative biology and taxonomic classification.</title>
        <authorList>
            <person name="Goeker M."/>
        </authorList>
    </citation>
    <scope>NUCLEOTIDE SEQUENCE [LARGE SCALE GENOMIC DNA]</scope>
    <source>
        <strain evidence="3 4">DSM 29846</strain>
    </source>
</reference>
<protein>
    <submittedName>
        <fullName evidence="3">Aryl-alcohol dehydrogenase-like predicted oxidoreductase</fullName>
    </submittedName>
</protein>
<accession>A0ABV2HS54</accession>
<dbReference type="Pfam" id="PF00248">
    <property type="entry name" value="Aldo_ket_red"/>
    <property type="match status" value="1"/>
</dbReference>
<dbReference type="CDD" id="cd19086">
    <property type="entry name" value="AKR_AKR11C1"/>
    <property type="match status" value="1"/>
</dbReference>
<dbReference type="PANTHER" id="PTHR43364">
    <property type="entry name" value="NADH-SPECIFIC METHYLGLYOXAL REDUCTASE-RELATED"/>
    <property type="match status" value="1"/>
</dbReference>
<dbReference type="Gene3D" id="3.20.20.100">
    <property type="entry name" value="NADP-dependent oxidoreductase domain"/>
    <property type="match status" value="1"/>
</dbReference>
<keyword evidence="4" id="KW-1185">Reference proteome</keyword>
<feature type="domain" description="NADP-dependent oxidoreductase" evidence="2">
    <location>
        <begin position="10"/>
        <end position="316"/>
    </location>
</feature>
<dbReference type="RefSeq" id="WP_354415856.1">
    <property type="nucleotide sequence ID" value="NZ_JBEPLM010000004.1"/>
</dbReference>
<dbReference type="PANTHER" id="PTHR43364:SF4">
    <property type="entry name" value="NAD(P)-LINKED OXIDOREDUCTASE SUPERFAMILY PROTEIN"/>
    <property type="match status" value="1"/>
</dbReference>
<dbReference type="EMBL" id="JBEPLM010000004">
    <property type="protein sequence ID" value="MET3593413.1"/>
    <property type="molecule type" value="Genomic_DNA"/>
</dbReference>
<comment type="caution">
    <text evidence="3">The sequence shown here is derived from an EMBL/GenBank/DDBJ whole genome shotgun (WGS) entry which is preliminary data.</text>
</comment>
<keyword evidence="1" id="KW-0560">Oxidoreductase</keyword>
<dbReference type="InterPro" id="IPR023210">
    <property type="entry name" value="NADP_OxRdtase_dom"/>
</dbReference>
<organism evidence="3 4">
    <name type="scientific">Mesorhizobium shonense</name>
    <dbReference type="NCBI Taxonomy" id="1209948"/>
    <lineage>
        <taxon>Bacteria</taxon>
        <taxon>Pseudomonadati</taxon>
        <taxon>Pseudomonadota</taxon>
        <taxon>Alphaproteobacteria</taxon>
        <taxon>Hyphomicrobiales</taxon>
        <taxon>Phyllobacteriaceae</taxon>
        <taxon>Mesorhizobium</taxon>
    </lineage>
</organism>
<name>A0ABV2HS54_9HYPH</name>
<evidence type="ECO:0000313" key="4">
    <source>
        <dbReference type="Proteomes" id="UP001549036"/>
    </source>
</evidence>
<dbReference type="InterPro" id="IPR050523">
    <property type="entry name" value="AKR_Detox_Biosynth"/>
</dbReference>
<sequence>MAPKIHLGSRIGMGCWAIGGHFWSGEIPVGYSGADDSQSVKTIHAAWDGGIRLFDTSAVYGAGHSEELLGKALSGRSEAVVVSKFGHSFDPASRQMTGPRFDPEYVRWSVGESLRRLGRDCIDVMLLHLNDLTVEHAEPAFEVLEQLVRVGAIRSYGWSTDFPSSVQAFADRSGFSMVQHSMNVFFDAPSMCETAHNNGLAQLIRSPLAMGVLTGKFSDGRAVPPDDVRSVPADWQVYFEASRARSELTRQIDAIRDLLTAGGRTLGQGALCWLLSKGCNIHPIPGAKTPAQAVENAAAMEFGPLSETVMAEIETILQRPPEGEFRAR</sequence>
<evidence type="ECO:0000259" key="2">
    <source>
        <dbReference type="Pfam" id="PF00248"/>
    </source>
</evidence>
<evidence type="ECO:0000313" key="3">
    <source>
        <dbReference type="EMBL" id="MET3593413.1"/>
    </source>
</evidence>